<dbReference type="InterPro" id="IPR000086">
    <property type="entry name" value="NUDIX_hydrolase_dom"/>
</dbReference>
<dbReference type="EC" id="3.6.1.-" evidence="9"/>
<keyword evidence="3" id="KW-0479">Metal-binding</keyword>
<keyword evidence="5" id="KW-0460">Magnesium</keyword>
<dbReference type="PANTHER" id="PTHR12992:SF11">
    <property type="entry name" value="MITOCHONDRIAL COENZYME A DIPHOSPHATASE NUDT8"/>
    <property type="match status" value="1"/>
</dbReference>
<organism evidence="8 10">
    <name type="scientific">Tepidimonas ignava</name>
    <dbReference type="NCBI Taxonomy" id="114249"/>
    <lineage>
        <taxon>Bacteria</taxon>
        <taxon>Pseudomonadati</taxon>
        <taxon>Pseudomonadota</taxon>
        <taxon>Betaproteobacteria</taxon>
        <taxon>Burkholderiales</taxon>
        <taxon>Tepidimonas</taxon>
    </lineage>
</organism>
<comment type="caution">
    <text evidence="8">The sequence shown here is derived from an EMBL/GenBank/DDBJ whole genome shotgun (WGS) entry which is preliminary data.</text>
</comment>
<name>A0A4R3LK50_9BURK</name>
<dbReference type="AlphaFoldDB" id="A0A4R3LK50"/>
<dbReference type="PANTHER" id="PTHR12992">
    <property type="entry name" value="NUDIX HYDROLASE"/>
    <property type="match status" value="1"/>
</dbReference>
<evidence type="ECO:0000256" key="3">
    <source>
        <dbReference type="ARBA" id="ARBA00022723"/>
    </source>
</evidence>
<evidence type="ECO:0000256" key="4">
    <source>
        <dbReference type="ARBA" id="ARBA00022801"/>
    </source>
</evidence>
<dbReference type="SUPFAM" id="SSF55811">
    <property type="entry name" value="Nudix"/>
    <property type="match status" value="1"/>
</dbReference>
<comment type="cofactor">
    <cofactor evidence="1">
        <name>Mn(2+)</name>
        <dbReference type="ChEBI" id="CHEBI:29035"/>
    </cofactor>
</comment>
<protein>
    <submittedName>
        <fullName evidence="8">8-oxo-dGTP pyrophosphatase MutT (NUDIX family)</fullName>
    </submittedName>
    <submittedName>
        <fullName evidence="9">Nudix hydrolase NudL</fullName>
        <ecNumber evidence="9">3.6.1.-</ecNumber>
    </submittedName>
</protein>
<gene>
    <name evidence="9" type="primary">nudL</name>
    <name evidence="8" type="ORF">EDC36_101150</name>
    <name evidence="9" type="ORF">Tigna_00646</name>
</gene>
<dbReference type="CDD" id="cd03426">
    <property type="entry name" value="NUDIX_CoAse_Nudt7"/>
    <property type="match status" value="1"/>
</dbReference>
<evidence type="ECO:0000313" key="10">
    <source>
        <dbReference type="Proteomes" id="UP000295536"/>
    </source>
</evidence>
<dbReference type="RefSeq" id="WP_132961338.1">
    <property type="nucleotide sequence ID" value="NZ_JBKBMZ010000009.1"/>
</dbReference>
<evidence type="ECO:0000256" key="5">
    <source>
        <dbReference type="ARBA" id="ARBA00022842"/>
    </source>
</evidence>
<comment type="cofactor">
    <cofactor evidence="2">
        <name>Mg(2+)</name>
        <dbReference type="ChEBI" id="CHEBI:18420"/>
    </cofactor>
</comment>
<dbReference type="Proteomes" id="UP000315577">
    <property type="component" value="Unassembled WGS sequence"/>
</dbReference>
<proteinExistence type="predicted"/>
<evidence type="ECO:0000256" key="6">
    <source>
        <dbReference type="ARBA" id="ARBA00023211"/>
    </source>
</evidence>
<dbReference type="InterPro" id="IPR015797">
    <property type="entry name" value="NUDIX_hydrolase-like_dom_sf"/>
</dbReference>
<evidence type="ECO:0000313" key="8">
    <source>
        <dbReference type="EMBL" id="TCS99878.1"/>
    </source>
</evidence>
<dbReference type="OrthoDB" id="9802805at2"/>
<dbReference type="EMBL" id="VJNC01000003">
    <property type="protein sequence ID" value="TSE23263.1"/>
    <property type="molecule type" value="Genomic_DNA"/>
</dbReference>
<evidence type="ECO:0000259" key="7">
    <source>
        <dbReference type="PROSITE" id="PS51462"/>
    </source>
</evidence>
<dbReference type="PROSITE" id="PS51462">
    <property type="entry name" value="NUDIX"/>
    <property type="match status" value="1"/>
</dbReference>
<keyword evidence="4 9" id="KW-0378">Hydrolase</keyword>
<evidence type="ECO:0000256" key="2">
    <source>
        <dbReference type="ARBA" id="ARBA00001946"/>
    </source>
</evidence>
<reference evidence="8 10" key="1">
    <citation type="submission" date="2019-03" db="EMBL/GenBank/DDBJ databases">
        <title>Genomic Encyclopedia of Type Strains, Phase IV (KMG-IV): sequencing the most valuable type-strain genomes for metagenomic binning, comparative biology and taxonomic classification.</title>
        <authorList>
            <person name="Goeker M."/>
        </authorList>
    </citation>
    <scope>NUCLEOTIDE SEQUENCE [LARGE SCALE GENOMIC DNA]</scope>
    <source>
        <strain evidence="8 10">DSM 12034</strain>
    </source>
</reference>
<keyword evidence="11" id="KW-1185">Reference proteome</keyword>
<dbReference type="Gene3D" id="3.90.79.10">
    <property type="entry name" value="Nucleoside Triphosphate Pyrophosphohydrolase"/>
    <property type="match status" value="1"/>
</dbReference>
<evidence type="ECO:0000256" key="1">
    <source>
        <dbReference type="ARBA" id="ARBA00001936"/>
    </source>
</evidence>
<dbReference type="EMBL" id="SMAH01000001">
    <property type="protein sequence ID" value="TCS99878.1"/>
    <property type="molecule type" value="Genomic_DNA"/>
</dbReference>
<dbReference type="NCBIfam" id="NF007980">
    <property type="entry name" value="PRK10707.1"/>
    <property type="match status" value="1"/>
</dbReference>
<evidence type="ECO:0000313" key="11">
    <source>
        <dbReference type="Proteomes" id="UP000315577"/>
    </source>
</evidence>
<keyword evidence="6" id="KW-0464">Manganese</keyword>
<dbReference type="GO" id="GO:0046872">
    <property type="term" value="F:metal ion binding"/>
    <property type="evidence" value="ECO:0007669"/>
    <property type="project" value="UniProtKB-KW"/>
</dbReference>
<reference evidence="9 11" key="2">
    <citation type="submission" date="2019-07" db="EMBL/GenBank/DDBJ databases">
        <title>Tepidimonas ignava SPS-1037 draft genome.</title>
        <authorList>
            <person name="Da Costa M.S."/>
            <person name="Froufe H.J.C."/>
            <person name="Egas C."/>
            <person name="Albuquerque L."/>
        </authorList>
    </citation>
    <scope>NUCLEOTIDE SEQUENCE [LARGE SCALE GENOMIC DNA]</scope>
    <source>
        <strain evidence="9 11">SPS-1037</strain>
    </source>
</reference>
<dbReference type="GO" id="GO:0010945">
    <property type="term" value="F:coenzyme A diphosphatase activity"/>
    <property type="evidence" value="ECO:0007669"/>
    <property type="project" value="InterPro"/>
</dbReference>
<dbReference type="InterPro" id="IPR045121">
    <property type="entry name" value="CoAse"/>
</dbReference>
<dbReference type="Proteomes" id="UP000295536">
    <property type="component" value="Unassembled WGS sequence"/>
</dbReference>
<evidence type="ECO:0000313" key="9">
    <source>
        <dbReference type="EMBL" id="TSE23263.1"/>
    </source>
</evidence>
<dbReference type="Pfam" id="PF00293">
    <property type="entry name" value="NUDIX"/>
    <property type="match status" value="1"/>
</dbReference>
<feature type="domain" description="Nudix hydrolase" evidence="7">
    <location>
        <begin position="58"/>
        <end position="190"/>
    </location>
</feature>
<accession>A0A4R3LK50</accession>
<sequence length="232" mass="25811">MSRPSFDPRQVPVVAVDTHLPRVAVERLTPAWLRQVFQAPPPWTPELRAEPRWVDGPARPAAVLVPLVWREGPQVLLTQRPLHLPTHGGQVAFPGGKLDPADGGDPVRCALREAAEEVGMPPAWVEPLGALPTYSTGSGFDITPVVALVRPEGTWRPDPREVDEVFEVPLAHLMDPRHHRHHELMLGDVRRRWLSMPYDDGGTERFIWGATAGMLRNLYRFLLAASAAMMPP</sequence>